<keyword evidence="6" id="KW-0479">Metal-binding</keyword>
<feature type="region of interest" description="Disordered" evidence="7">
    <location>
        <begin position="176"/>
        <end position="199"/>
    </location>
</feature>
<dbReference type="SUPFAM" id="SSF63882">
    <property type="entry name" value="MoeA N-terminal region -like"/>
    <property type="match status" value="2"/>
</dbReference>
<dbReference type="EC" id="2.10.1.1" evidence="6"/>
<keyword evidence="4 6" id="KW-0501">Molybdenum cofactor biosynthesis</keyword>
<comment type="caution">
    <text evidence="9">The sequence shown here is derived from an EMBL/GenBank/DDBJ whole genome shotgun (WGS) entry which is preliminary data.</text>
</comment>
<dbReference type="InterPro" id="IPR001453">
    <property type="entry name" value="MoaB/Mog_dom"/>
</dbReference>
<dbReference type="SUPFAM" id="SSF53218">
    <property type="entry name" value="Molybdenum cofactor biosynthesis proteins"/>
    <property type="match status" value="1"/>
</dbReference>
<dbReference type="Gene3D" id="2.170.190.11">
    <property type="entry name" value="Molybdopterin biosynthesis moea protein, domain 3"/>
    <property type="match status" value="1"/>
</dbReference>
<dbReference type="eggNOG" id="COG0303">
    <property type="taxonomic scope" value="Bacteria"/>
</dbReference>
<dbReference type="Pfam" id="PF03453">
    <property type="entry name" value="MoeA_N"/>
    <property type="match status" value="1"/>
</dbReference>
<comment type="catalytic activity">
    <reaction evidence="5">
        <text>adenylyl-molybdopterin + molybdate = Mo-molybdopterin + AMP + H(+)</text>
        <dbReference type="Rhea" id="RHEA:35047"/>
        <dbReference type="ChEBI" id="CHEBI:15378"/>
        <dbReference type="ChEBI" id="CHEBI:36264"/>
        <dbReference type="ChEBI" id="CHEBI:62727"/>
        <dbReference type="ChEBI" id="CHEBI:71302"/>
        <dbReference type="ChEBI" id="CHEBI:456215"/>
        <dbReference type="EC" id="2.10.1.1"/>
    </reaction>
</comment>
<dbReference type="Gene3D" id="3.40.980.10">
    <property type="entry name" value="MoaB/Mog-like domain"/>
    <property type="match status" value="1"/>
</dbReference>
<comment type="pathway">
    <text evidence="2 6">Cofactor biosynthesis; molybdopterin biosynthesis.</text>
</comment>
<protein>
    <recommendedName>
        <fullName evidence="6">Molybdopterin molybdenumtransferase</fullName>
        <ecNumber evidence="6">2.10.1.1</ecNumber>
    </recommendedName>
</protein>
<keyword evidence="6" id="KW-0460">Magnesium</keyword>
<dbReference type="PROSITE" id="PS01079">
    <property type="entry name" value="MOCF_BIOSYNTHESIS_2"/>
    <property type="match status" value="1"/>
</dbReference>
<dbReference type="PANTHER" id="PTHR10192">
    <property type="entry name" value="MOLYBDOPTERIN BIOSYNTHESIS PROTEIN"/>
    <property type="match status" value="1"/>
</dbReference>
<dbReference type="InterPro" id="IPR036425">
    <property type="entry name" value="MoaB/Mog-like_dom_sf"/>
</dbReference>
<dbReference type="Gene3D" id="2.40.340.10">
    <property type="entry name" value="MoeA, C-terminal, domain IV"/>
    <property type="match status" value="1"/>
</dbReference>
<dbReference type="Gene3D" id="3.90.105.10">
    <property type="entry name" value="Molybdopterin biosynthesis moea protein, domain 2"/>
    <property type="match status" value="2"/>
</dbReference>
<keyword evidence="6" id="KW-0500">Molybdenum</keyword>
<dbReference type="RefSeq" id="WP_037549690.1">
    <property type="nucleotide sequence ID" value="NZ_JNUP01000071.1"/>
</dbReference>
<accession>A0A098QSZ5</accession>
<name>A0A098QSZ5_9SPIO</name>
<dbReference type="UniPathway" id="UPA00344"/>
<feature type="compositionally biased region" description="Polar residues" evidence="7">
    <location>
        <begin position="109"/>
        <end position="121"/>
    </location>
</feature>
<dbReference type="SUPFAM" id="SSF63867">
    <property type="entry name" value="MoeA C-terminal domain-like"/>
    <property type="match status" value="1"/>
</dbReference>
<dbReference type="InterPro" id="IPR008284">
    <property type="entry name" value="MoCF_biosynth_CS"/>
</dbReference>
<dbReference type="InterPro" id="IPR005111">
    <property type="entry name" value="MoeA_C_domain_IV"/>
</dbReference>
<proteinExistence type="inferred from homology"/>
<dbReference type="PANTHER" id="PTHR10192:SF5">
    <property type="entry name" value="GEPHYRIN"/>
    <property type="match status" value="1"/>
</dbReference>
<dbReference type="EMBL" id="JNUP01000071">
    <property type="protein sequence ID" value="KGE70995.1"/>
    <property type="molecule type" value="Genomic_DNA"/>
</dbReference>
<evidence type="ECO:0000256" key="7">
    <source>
        <dbReference type="SAM" id="MobiDB-lite"/>
    </source>
</evidence>
<dbReference type="OrthoDB" id="9804758at2"/>
<evidence type="ECO:0000256" key="4">
    <source>
        <dbReference type="ARBA" id="ARBA00023150"/>
    </source>
</evidence>
<dbReference type="CDD" id="cd00887">
    <property type="entry name" value="MoeA"/>
    <property type="match status" value="1"/>
</dbReference>
<evidence type="ECO:0000256" key="1">
    <source>
        <dbReference type="ARBA" id="ARBA00002901"/>
    </source>
</evidence>
<dbReference type="Pfam" id="PF03454">
    <property type="entry name" value="MoeA_C"/>
    <property type="match status" value="1"/>
</dbReference>
<dbReference type="Pfam" id="PF00994">
    <property type="entry name" value="MoCF_biosynth"/>
    <property type="match status" value="1"/>
</dbReference>
<dbReference type="Proteomes" id="UP000029692">
    <property type="component" value="Unassembled WGS sequence"/>
</dbReference>
<dbReference type="GO" id="GO:0006777">
    <property type="term" value="P:Mo-molybdopterin cofactor biosynthetic process"/>
    <property type="evidence" value="ECO:0007669"/>
    <property type="project" value="UniProtKB-UniRule"/>
</dbReference>
<dbReference type="GO" id="GO:0005829">
    <property type="term" value="C:cytosol"/>
    <property type="evidence" value="ECO:0007669"/>
    <property type="project" value="TreeGrafter"/>
</dbReference>
<evidence type="ECO:0000256" key="2">
    <source>
        <dbReference type="ARBA" id="ARBA00005046"/>
    </source>
</evidence>
<gene>
    <name evidence="9" type="ORF">DC28_13805</name>
</gene>
<reference evidence="9 10" key="1">
    <citation type="submission" date="2014-05" db="EMBL/GenBank/DDBJ databases">
        <title>De novo Genome Sequence of Spirocheata sp.</title>
        <authorList>
            <person name="Shivani Y."/>
            <person name="Subhash Y."/>
            <person name="Tushar L."/>
            <person name="Sasikala C."/>
            <person name="Ramana C.V."/>
        </authorList>
    </citation>
    <scope>NUCLEOTIDE SEQUENCE [LARGE SCALE GENOMIC DNA]</scope>
    <source>
        <strain evidence="9 10">JC230</strain>
    </source>
</reference>
<sequence>MKLADTTTVQTVIAQILAAQESSRDDGGVETIPLERALGRCLARDLTADRHQPPFNRSAMDGIAIARADLPAAGPQNTLDCPEEAWCFQSLGILAAGQDPGPLAHPGFSGNTSQAGRTPSESEARPSPGAVPLKRAAGTRDNKQAPPLPPCVEIMTGAAVPPGFDTVIRYEDLQRSPDSQAAGKNPPSPEPGPEAGPVRWICRGSIPARGANIHPRGADYQKGAVILEGGQIITSSHIAVLASCGYTQVPLRTLPSITIVATGDELVSPDTTPLDHQIRASNHLSIAGELTSWGFPPGEVRLCPDDPQALTETIRRGLKESRVLILTGAVSKGAYDHIPGILEGLGVEIRIHGVSQRPGKPLLVGRARKAGRADSLVLGLPGNPVSALINLRRYLIPALALQSIPGSSGRIWAPGPASPMSSWAALGFPLRLAREITFEPPLTYYPGVSLEMYQGELTLVPVRGNGSGDFFHLSKTAGFIVMPKDRTRLEAGSLVQFYPWGV</sequence>
<dbReference type="STRING" id="1480694.DC28_13805"/>
<dbReference type="SMART" id="SM00852">
    <property type="entry name" value="MoCF_biosynth"/>
    <property type="match status" value="1"/>
</dbReference>
<feature type="region of interest" description="Disordered" evidence="7">
    <location>
        <begin position="98"/>
        <end position="154"/>
    </location>
</feature>
<organism evidence="9 10">
    <name type="scientific">Spirochaeta lutea</name>
    <dbReference type="NCBI Taxonomy" id="1480694"/>
    <lineage>
        <taxon>Bacteria</taxon>
        <taxon>Pseudomonadati</taxon>
        <taxon>Spirochaetota</taxon>
        <taxon>Spirochaetia</taxon>
        <taxon>Spirochaetales</taxon>
        <taxon>Spirochaetaceae</taxon>
        <taxon>Spirochaeta</taxon>
    </lineage>
</organism>
<comment type="function">
    <text evidence="1 6">Catalyzes the insertion of molybdate into adenylated molybdopterin with the concomitant release of AMP.</text>
</comment>
<dbReference type="AlphaFoldDB" id="A0A098QSZ5"/>
<evidence type="ECO:0000256" key="5">
    <source>
        <dbReference type="ARBA" id="ARBA00047317"/>
    </source>
</evidence>
<evidence type="ECO:0000259" key="8">
    <source>
        <dbReference type="SMART" id="SM00852"/>
    </source>
</evidence>
<evidence type="ECO:0000313" key="10">
    <source>
        <dbReference type="Proteomes" id="UP000029692"/>
    </source>
</evidence>
<dbReference type="GO" id="GO:0046872">
    <property type="term" value="F:metal ion binding"/>
    <property type="evidence" value="ECO:0007669"/>
    <property type="project" value="UniProtKB-UniRule"/>
</dbReference>
<evidence type="ECO:0000256" key="3">
    <source>
        <dbReference type="ARBA" id="ARBA00010763"/>
    </source>
</evidence>
<keyword evidence="10" id="KW-1185">Reference proteome</keyword>
<dbReference type="InterPro" id="IPR038987">
    <property type="entry name" value="MoeA-like"/>
</dbReference>
<comment type="cofactor">
    <cofactor evidence="6">
        <name>Mg(2+)</name>
        <dbReference type="ChEBI" id="CHEBI:18420"/>
    </cofactor>
</comment>
<dbReference type="InterPro" id="IPR005110">
    <property type="entry name" value="MoeA_linker/N"/>
</dbReference>
<evidence type="ECO:0000256" key="6">
    <source>
        <dbReference type="RuleBase" id="RU365090"/>
    </source>
</evidence>
<feature type="domain" description="MoaB/Mog" evidence="8">
    <location>
        <begin position="258"/>
        <end position="402"/>
    </location>
</feature>
<dbReference type="InterPro" id="IPR036688">
    <property type="entry name" value="MoeA_C_domain_IV_sf"/>
</dbReference>
<evidence type="ECO:0000313" key="9">
    <source>
        <dbReference type="EMBL" id="KGE70995.1"/>
    </source>
</evidence>
<keyword evidence="6" id="KW-0808">Transferase</keyword>
<comment type="similarity">
    <text evidence="3 6">Belongs to the MoeA family.</text>
</comment>
<dbReference type="GO" id="GO:0061599">
    <property type="term" value="F:molybdopterin molybdotransferase activity"/>
    <property type="evidence" value="ECO:0007669"/>
    <property type="project" value="UniProtKB-UniRule"/>
</dbReference>
<dbReference type="InterPro" id="IPR036135">
    <property type="entry name" value="MoeA_linker/N_sf"/>
</dbReference>